<protein>
    <submittedName>
        <fullName evidence="2">Uncharacterized protein</fullName>
    </submittedName>
</protein>
<organism evidence="2 3">
    <name type="scientific">Aegilops tauschii subsp. strangulata</name>
    <name type="common">Goatgrass</name>
    <dbReference type="NCBI Taxonomy" id="200361"/>
    <lineage>
        <taxon>Eukaryota</taxon>
        <taxon>Viridiplantae</taxon>
        <taxon>Streptophyta</taxon>
        <taxon>Embryophyta</taxon>
        <taxon>Tracheophyta</taxon>
        <taxon>Spermatophyta</taxon>
        <taxon>Magnoliopsida</taxon>
        <taxon>Liliopsida</taxon>
        <taxon>Poales</taxon>
        <taxon>Poaceae</taxon>
        <taxon>BOP clade</taxon>
        <taxon>Pooideae</taxon>
        <taxon>Triticodae</taxon>
        <taxon>Triticeae</taxon>
        <taxon>Triticinae</taxon>
        <taxon>Aegilops</taxon>
    </lineage>
</organism>
<reference evidence="3" key="2">
    <citation type="journal article" date="2017" name="Nat. Plants">
        <title>The Aegilops tauschii genome reveals multiple impacts of transposons.</title>
        <authorList>
            <person name="Zhao G."/>
            <person name="Zou C."/>
            <person name="Li K."/>
            <person name="Wang K."/>
            <person name="Li T."/>
            <person name="Gao L."/>
            <person name="Zhang X."/>
            <person name="Wang H."/>
            <person name="Yang Z."/>
            <person name="Liu X."/>
            <person name="Jiang W."/>
            <person name="Mao L."/>
            <person name="Kong X."/>
            <person name="Jiao Y."/>
            <person name="Jia J."/>
        </authorList>
    </citation>
    <scope>NUCLEOTIDE SEQUENCE [LARGE SCALE GENOMIC DNA]</scope>
    <source>
        <strain evidence="3">cv. AL8/78</strain>
    </source>
</reference>
<proteinExistence type="predicted"/>
<sequence>TWRKRKKKQFSRRSLACRDLHPTQLNPKPGSLSIPLPISAPRSPHFSAYSFFPVVFQTPRLSPASPAHVGTAAQPSRRHLDSPPARPAPASPQPVAGPASWSASAVSLSPAGRPCPPVPPRCALAR</sequence>
<reference evidence="2" key="3">
    <citation type="journal article" date="2017" name="Nature">
        <title>Genome sequence of the progenitor of the wheat D genome Aegilops tauschii.</title>
        <authorList>
            <person name="Luo M.C."/>
            <person name="Gu Y.Q."/>
            <person name="Puiu D."/>
            <person name="Wang H."/>
            <person name="Twardziok S.O."/>
            <person name="Deal K.R."/>
            <person name="Huo N."/>
            <person name="Zhu T."/>
            <person name="Wang L."/>
            <person name="Wang Y."/>
            <person name="McGuire P.E."/>
            <person name="Liu S."/>
            <person name="Long H."/>
            <person name="Ramasamy R.K."/>
            <person name="Rodriguez J.C."/>
            <person name="Van S.L."/>
            <person name="Yuan L."/>
            <person name="Wang Z."/>
            <person name="Xia Z."/>
            <person name="Xiao L."/>
            <person name="Anderson O.D."/>
            <person name="Ouyang S."/>
            <person name="Liang Y."/>
            <person name="Zimin A.V."/>
            <person name="Pertea G."/>
            <person name="Qi P."/>
            <person name="Bennetzen J.L."/>
            <person name="Dai X."/>
            <person name="Dawson M.W."/>
            <person name="Muller H.G."/>
            <person name="Kugler K."/>
            <person name="Rivarola-Duarte L."/>
            <person name="Spannagl M."/>
            <person name="Mayer K.F.X."/>
            <person name="Lu F.H."/>
            <person name="Bevan M.W."/>
            <person name="Leroy P."/>
            <person name="Li P."/>
            <person name="You F.M."/>
            <person name="Sun Q."/>
            <person name="Liu Z."/>
            <person name="Lyons E."/>
            <person name="Wicker T."/>
            <person name="Salzberg S.L."/>
            <person name="Devos K.M."/>
            <person name="Dvorak J."/>
        </authorList>
    </citation>
    <scope>NUCLEOTIDE SEQUENCE [LARGE SCALE GENOMIC DNA]</scope>
    <source>
        <strain evidence="2">cv. AL8/78</strain>
    </source>
</reference>
<evidence type="ECO:0000256" key="1">
    <source>
        <dbReference type="SAM" id="MobiDB-lite"/>
    </source>
</evidence>
<evidence type="ECO:0000313" key="3">
    <source>
        <dbReference type="Proteomes" id="UP000015105"/>
    </source>
</evidence>
<feature type="region of interest" description="Disordered" evidence="1">
    <location>
        <begin position="63"/>
        <end position="126"/>
    </location>
</feature>
<reference evidence="2" key="5">
    <citation type="journal article" date="2021" name="G3 (Bethesda)">
        <title>Aegilops tauschii genome assembly Aet v5.0 features greater sequence contiguity and improved annotation.</title>
        <authorList>
            <person name="Wang L."/>
            <person name="Zhu T."/>
            <person name="Rodriguez J.C."/>
            <person name="Deal K.R."/>
            <person name="Dubcovsky J."/>
            <person name="McGuire P.E."/>
            <person name="Lux T."/>
            <person name="Spannagl M."/>
            <person name="Mayer K.F.X."/>
            <person name="Baldrich P."/>
            <person name="Meyers B.C."/>
            <person name="Huo N."/>
            <person name="Gu Y.Q."/>
            <person name="Zhou H."/>
            <person name="Devos K.M."/>
            <person name="Bennetzen J.L."/>
            <person name="Unver T."/>
            <person name="Budak H."/>
            <person name="Gulick P.J."/>
            <person name="Galiba G."/>
            <person name="Kalapos B."/>
            <person name="Nelson D.R."/>
            <person name="Li P."/>
            <person name="You F.M."/>
            <person name="Luo M.C."/>
            <person name="Dvorak J."/>
        </authorList>
    </citation>
    <scope>NUCLEOTIDE SEQUENCE [LARGE SCALE GENOMIC DNA]</scope>
    <source>
        <strain evidence="2">cv. AL8/78</strain>
    </source>
</reference>
<reference evidence="3" key="1">
    <citation type="journal article" date="2014" name="Science">
        <title>Ancient hybridizations among the ancestral genomes of bread wheat.</title>
        <authorList>
            <consortium name="International Wheat Genome Sequencing Consortium,"/>
            <person name="Marcussen T."/>
            <person name="Sandve S.R."/>
            <person name="Heier L."/>
            <person name="Spannagl M."/>
            <person name="Pfeifer M."/>
            <person name="Jakobsen K.S."/>
            <person name="Wulff B.B."/>
            <person name="Steuernagel B."/>
            <person name="Mayer K.F."/>
            <person name="Olsen O.A."/>
        </authorList>
    </citation>
    <scope>NUCLEOTIDE SEQUENCE [LARGE SCALE GENOMIC DNA]</scope>
    <source>
        <strain evidence="3">cv. AL8/78</strain>
    </source>
</reference>
<dbReference type="EnsemblPlants" id="AET2Gv21139600.16">
    <property type="protein sequence ID" value="AET2Gv21139600.16"/>
    <property type="gene ID" value="AET2Gv21139600"/>
</dbReference>
<dbReference type="Gramene" id="AET2Gv21139600.16">
    <property type="protein sequence ID" value="AET2Gv21139600.16"/>
    <property type="gene ID" value="AET2Gv21139600"/>
</dbReference>
<dbReference type="Proteomes" id="UP000015105">
    <property type="component" value="Chromosome 2D"/>
</dbReference>
<keyword evidence="3" id="KW-1185">Reference proteome</keyword>
<feature type="compositionally biased region" description="Basic residues" evidence="1">
    <location>
        <begin position="1"/>
        <end position="11"/>
    </location>
</feature>
<dbReference type="AlphaFoldDB" id="A0A453D8R1"/>
<accession>A0A453D8R1</accession>
<name>A0A453D8R1_AEGTS</name>
<evidence type="ECO:0000313" key="2">
    <source>
        <dbReference type="EnsemblPlants" id="AET2Gv21139600.16"/>
    </source>
</evidence>
<reference evidence="2" key="4">
    <citation type="submission" date="2019-03" db="UniProtKB">
        <authorList>
            <consortium name="EnsemblPlants"/>
        </authorList>
    </citation>
    <scope>IDENTIFICATION</scope>
</reference>
<feature type="region of interest" description="Disordered" evidence="1">
    <location>
        <begin position="1"/>
        <end position="37"/>
    </location>
</feature>